<keyword evidence="6" id="KW-1185">Reference proteome</keyword>
<dbReference type="InterPro" id="IPR044693">
    <property type="entry name" value="SGO_plant"/>
</dbReference>
<accession>A0A068TU43</accession>
<dbReference type="EMBL" id="HG739088">
    <property type="protein sequence ID" value="CDO99805.1"/>
    <property type="molecule type" value="Genomic_DNA"/>
</dbReference>
<dbReference type="InParanoid" id="A0A068TU43"/>
<dbReference type="GO" id="GO:0034090">
    <property type="term" value="P:maintenance of meiotic sister chromatid cohesion"/>
    <property type="evidence" value="ECO:0007669"/>
    <property type="project" value="InterPro"/>
</dbReference>
<evidence type="ECO:0000313" key="5">
    <source>
        <dbReference type="EMBL" id="CDO99805.1"/>
    </source>
</evidence>
<dbReference type="InterPro" id="IPR011515">
    <property type="entry name" value="Shugoshin_C"/>
</dbReference>
<dbReference type="PhylomeDB" id="A0A068TU43"/>
<feature type="compositionally biased region" description="Basic and acidic residues" evidence="3">
    <location>
        <begin position="177"/>
        <end position="197"/>
    </location>
</feature>
<dbReference type="PANTHER" id="PTHR34373">
    <property type="entry name" value="SHUGOSHIN 2"/>
    <property type="match status" value="1"/>
</dbReference>
<proteinExistence type="inferred from homology"/>
<gene>
    <name evidence="5" type="ORF">GSCOC_T00029499001</name>
</gene>
<feature type="domain" description="Shugoshin C-terminal" evidence="4">
    <location>
        <begin position="349"/>
        <end position="372"/>
    </location>
</feature>
<dbReference type="STRING" id="49390.A0A068TU43"/>
<keyword evidence="2" id="KW-0159">Chromosome partition</keyword>
<sequence length="374" mass="42351">MQSIAVLQTENNFATGAQHKIQKATKAPSGNTSRKMLADISNLPQQNKTLIQDGNSQVVPITTKEYVDQLQKENMALMKIVAERNKLIEVTGIELQKLKVNMQKMQIQNLQLAQSNSQMLMDLNSGKDRLKALQHELGCLNGVLKAKNVEVQKLKVQVRKREIVDDEVKQSNSDAAEESKLCRNDDKLGNANRRPESKSCSLLAQSKDINENKRTCTRRKSARFEREELKPDERLFDMEDVTVSVCQPTQDSLQENVSTAAFNDVHGNEVETKRPCARRQSARFKCEKPKPSDDISERKDAEISSCLLRDDKMEEEGLNSTSSFKNEEKEGISAPVFDAQGSRRSSMNRPLRQAAKKVQTYKEIPVNIKMRRSE</sequence>
<feature type="region of interest" description="Disordered" evidence="3">
    <location>
        <begin position="166"/>
        <end position="203"/>
    </location>
</feature>
<evidence type="ECO:0000259" key="4">
    <source>
        <dbReference type="Pfam" id="PF07557"/>
    </source>
</evidence>
<evidence type="ECO:0000256" key="3">
    <source>
        <dbReference type="SAM" id="MobiDB-lite"/>
    </source>
</evidence>
<dbReference type="Gramene" id="CDO99805">
    <property type="protein sequence ID" value="CDO99805"/>
    <property type="gene ID" value="GSCOC_T00029499001"/>
</dbReference>
<name>A0A068TU43_COFCA</name>
<dbReference type="Proteomes" id="UP000295252">
    <property type="component" value="Chromosome IV"/>
</dbReference>
<organism evidence="5 6">
    <name type="scientific">Coffea canephora</name>
    <name type="common">Robusta coffee</name>
    <dbReference type="NCBI Taxonomy" id="49390"/>
    <lineage>
        <taxon>Eukaryota</taxon>
        <taxon>Viridiplantae</taxon>
        <taxon>Streptophyta</taxon>
        <taxon>Embryophyta</taxon>
        <taxon>Tracheophyta</taxon>
        <taxon>Spermatophyta</taxon>
        <taxon>Magnoliopsida</taxon>
        <taxon>eudicotyledons</taxon>
        <taxon>Gunneridae</taxon>
        <taxon>Pentapetalae</taxon>
        <taxon>asterids</taxon>
        <taxon>lamiids</taxon>
        <taxon>Gentianales</taxon>
        <taxon>Rubiaceae</taxon>
        <taxon>Ixoroideae</taxon>
        <taxon>Gardenieae complex</taxon>
        <taxon>Bertiereae - Coffeeae clade</taxon>
        <taxon>Coffeeae</taxon>
        <taxon>Coffea</taxon>
    </lineage>
</organism>
<dbReference type="GO" id="GO:0005634">
    <property type="term" value="C:nucleus"/>
    <property type="evidence" value="ECO:0007669"/>
    <property type="project" value="InterPro"/>
</dbReference>
<reference evidence="6" key="1">
    <citation type="journal article" date="2014" name="Science">
        <title>The coffee genome provides insight into the convergent evolution of caffeine biosynthesis.</title>
        <authorList>
            <person name="Denoeud F."/>
            <person name="Carretero-Paulet L."/>
            <person name="Dereeper A."/>
            <person name="Droc G."/>
            <person name="Guyot R."/>
            <person name="Pietrella M."/>
            <person name="Zheng C."/>
            <person name="Alberti A."/>
            <person name="Anthony F."/>
            <person name="Aprea G."/>
            <person name="Aury J.M."/>
            <person name="Bento P."/>
            <person name="Bernard M."/>
            <person name="Bocs S."/>
            <person name="Campa C."/>
            <person name="Cenci A."/>
            <person name="Combes M.C."/>
            <person name="Crouzillat D."/>
            <person name="Da Silva C."/>
            <person name="Daddiego L."/>
            <person name="De Bellis F."/>
            <person name="Dussert S."/>
            <person name="Garsmeur O."/>
            <person name="Gayraud T."/>
            <person name="Guignon V."/>
            <person name="Jahn K."/>
            <person name="Jamilloux V."/>
            <person name="Joet T."/>
            <person name="Labadie K."/>
            <person name="Lan T."/>
            <person name="Leclercq J."/>
            <person name="Lepelley M."/>
            <person name="Leroy T."/>
            <person name="Li L.T."/>
            <person name="Librado P."/>
            <person name="Lopez L."/>
            <person name="Munoz A."/>
            <person name="Noel B."/>
            <person name="Pallavicini A."/>
            <person name="Perrotta G."/>
            <person name="Poncet V."/>
            <person name="Pot D."/>
            <person name="Priyono X."/>
            <person name="Rigoreau M."/>
            <person name="Rouard M."/>
            <person name="Rozas J."/>
            <person name="Tranchant-Dubreuil C."/>
            <person name="VanBuren R."/>
            <person name="Zhang Q."/>
            <person name="Andrade A.C."/>
            <person name="Argout X."/>
            <person name="Bertrand B."/>
            <person name="de Kochko A."/>
            <person name="Graziosi G."/>
            <person name="Henry R.J."/>
            <person name="Jayarama X."/>
            <person name="Ming R."/>
            <person name="Nagai C."/>
            <person name="Rounsley S."/>
            <person name="Sankoff D."/>
            <person name="Giuliano G."/>
            <person name="Albert V.A."/>
            <person name="Wincker P."/>
            <person name="Lashermes P."/>
        </authorList>
    </citation>
    <scope>NUCLEOTIDE SEQUENCE [LARGE SCALE GENOMIC DNA]</scope>
    <source>
        <strain evidence="6">cv. DH200-94</strain>
    </source>
</reference>
<dbReference type="AlphaFoldDB" id="A0A068TU43"/>
<comment type="similarity">
    <text evidence="1">Belongs to the shugoshin family.</text>
</comment>
<feature type="compositionally biased region" description="Basic and acidic residues" evidence="3">
    <location>
        <begin position="287"/>
        <end position="312"/>
    </location>
</feature>
<evidence type="ECO:0000313" key="6">
    <source>
        <dbReference type="Proteomes" id="UP000295252"/>
    </source>
</evidence>
<evidence type="ECO:0000256" key="2">
    <source>
        <dbReference type="ARBA" id="ARBA00022829"/>
    </source>
</evidence>
<dbReference type="OMA" id="CTHHDAS"/>
<protein>
    <recommendedName>
        <fullName evidence="4">Shugoshin C-terminal domain-containing protein</fullName>
    </recommendedName>
</protein>
<dbReference type="GO" id="GO:0045144">
    <property type="term" value="P:meiotic sister chromatid segregation"/>
    <property type="evidence" value="ECO:0007669"/>
    <property type="project" value="InterPro"/>
</dbReference>
<dbReference type="GO" id="GO:0000775">
    <property type="term" value="C:chromosome, centromeric region"/>
    <property type="evidence" value="ECO:0007669"/>
    <property type="project" value="InterPro"/>
</dbReference>
<dbReference type="OrthoDB" id="770508at2759"/>
<dbReference type="PANTHER" id="PTHR34373:SF9">
    <property type="entry name" value="SHUGOSHIN 2"/>
    <property type="match status" value="1"/>
</dbReference>
<dbReference type="FunCoup" id="A0A068TU43">
    <property type="interactions" value="1133"/>
</dbReference>
<feature type="region of interest" description="Disordered" evidence="3">
    <location>
        <begin position="287"/>
        <end position="359"/>
    </location>
</feature>
<evidence type="ECO:0000256" key="1">
    <source>
        <dbReference type="ARBA" id="ARBA00010845"/>
    </source>
</evidence>
<dbReference type="Pfam" id="PF07557">
    <property type="entry name" value="Shugoshin_C"/>
    <property type="match status" value="1"/>
</dbReference>